<dbReference type="InterPro" id="IPR011646">
    <property type="entry name" value="KAP_P-loop"/>
</dbReference>
<dbReference type="Pfam" id="PF07693">
    <property type="entry name" value="KAP_NTPase"/>
    <property type="match status" value="1"/>
</dbReference>
<comment type="caution">
    <text evidence="2">The sequence shown here is derived from an EMBL/GenBank/DDBJ whole genome shotgun (WGS) entry which is preliminary data.</text>
</comment>
<dbReference type="SUPFAM" id="SSF52540">
    <property type="entry name" value="P-loop containing nucleoside triphosphate hydrolases"/>
    <property type="match status" value="1"/>
</dbReference>
<dbReference type="Proteomes" id="UP000436006">
    <property type="component" value="Unassembled WGS sequence"/>
</dbReference>
<evidence type="ECO:0000259" key="1">
    <source>
        <dbReference type="Pfam" id="PF07693"/>
    </source>
</evidence>
<dbReference type="InterPro" id="IPR027417">
    <property type="entry name" value="P-loop_NTPase"/>
</dbReference>
<keyword evidence="3" id="KW-1185">Reference proteome</keyword>
<dbReference type="RefSeq" id="WP_157583549.1">
    <property type="nucleotide sequence ID" value="NZ_WPIN01000002.1"/>
</dbReference>
<organism evidence="2 3">
    <name type="scientific">Spirosoma arboris</name>
    <dbReference type="NCBI Taxonomy" id="2682092"/>
    <lineage>
        <taxon>Bacteria</taxon>
        <taxon>Pseudomonadati</taxon>
        <taxon>Bacteroidota</taxon>
        <taxon>Cytophagia</taxon>
        <taxon>Cytophagales</taxon>
        <taxon>Cytophagaceae</taxon>
        <taxon>Spirosoma</taxon>
    </lineage>
</organism>
<feature type="domain" description="KAP NTPase" evidence="1">
    <location>
        <begin position="25"/>
        <end position="266"/>
    </location>
</feature>
<dbReference type="AlphaFoldDB" id="A0A7K1S666"/>
<dbReference type="EMBL" id="WPIN01000002">
    <property type="protein sequence ID" value="MVM29303.1"/>
    <property type="molecule type" value="Genomic_DNA"/>
</dbReference>
<name>A0A7K1S666_9BACT</name>
<protein>
    <recommendedName>
        <fullName evidence="1">KAP NTPase domain-containing protein</fullName>
    </recommendedName>
</protein>
<evidence type="ECO:0000313" key="2">
    <source>
        <dbReference type="EMBL" id="MVM29303.1"/>
    </source>
</evidence>
<proteinExistence type="predicted"/>
<evidence type="ECO:0000313" key="3">
    <source>
        <dbReference type="Proteomes" id="UP000436006"/>
    </source>
</evidence>
<sequence>MQIDVTNATELFSTHFEEPSNDRILFSGRFGSGKTYFLDSFFKGSESTTFRISPVNYSISSNENIFECIKFDLVMQLLKSFDLISNEKTEFKNNLLIQQYLIYHTDEALKTLVDFLGNFDEKAKVISESWTKLLELNSNFNKFKDKHRQKSETEKAINFLEFHSMLKGSIYEDDLITQIIRQAINHLKTKENNLITLVVDDLDRLDPEHIFRILNVFSAHNNNYYESKNKFDFDKIIIVCDIDNIQRAFEHRYGIGLDFEGYIDKFYSNDIFRFDNNLALLYFCDSYIAPLVKDENAIFLLKIILKEFVRRSKLNVRNIIKSKYFIDKRKSDFFREFAIIKSSFHLKDAYSDYRTEYHHNVMGAFDMNSKEFYVSSNDISFLNIIRILSIMMGDYNRLKLCIQDLIKNNSNSFENSQTNNENLLKSLYLIFHIAKHIDNPIEICYDISIESLGNNSFRSIANLPNVYIFNKKFSIQLPWKYDNKYRGDCSYFKGAELNLRNNISESINIKTSDIFEIIYEIITTLEKGNILNKIGITGK</sequence>
<reference evidence="2 3" key="1">
    <citation type="submission" date="2019-12" db="EMBL/GenBank/DDBJ databases">
        <title>Spirosoma sp. HMF4905 genome sequencing and assembly.</title>
        <authorList>
            <person name="Kang H."/>
            <person name="Cha I."/>
            <person name="Kim H."/>
            <person name="Joh K."/>
        </authorList>
    </citation>
    <scope>NUCLEOTIDE SEQUENCE [LARGE SCALE GENOMIC DNA]</scope>
    <source>
        <strain evidence="2 3">HMF4905</strain>
    </source>
</reference>
<accession>A0A7K1S666</accession>
<gene>
    <name evidence="2" type="ORF">GO755_04605</name>
</gene>